<feature type="region of interest" description="Disordered" evidence="1">
    <location>
        <begin position="188"/>
        <end position="236"/>
    </location>
</feature>
<gene>
    <name evidence="2" type="ORF">ABL78_8017</name>
</gene>
<dbReference type="VEuPathDB" id="TriTrypDB:Lsey_0471_0030"/>
<protein>
    <submittedName>
        <fullName evidence="2">Uncharacterized protein</fullName>
    </submittedName>
</protein>
<accession>A0A0N1HRJ8</accession>
<dbReference type="EMBL" id="LJSK01000471">
    <property type="protein sequence ID" value="KPI82965.1"/>
    <property type="molecule type" value="Genomic_DNA"/>
</dbReference>
<feature type="region of interest" description="Disordered" evidence="1">
    <location>
        <begin position="522"/>
        <end position="566"/>
    </location>
</feature>
<organism evidence="2 3">
    <name type="scientific">Leptomonas seymouri</name>
    <dbReference type="NCBI Taxonomy" id="5684"/>
    <lineage>
        <taxon>Eukaryota</taxon>
        <taxon>Discoba</taxon>
        <taxon>Euglenozoa</taxon>
        <taxon>Kinetoplastea</taxon>
        <taxon>Metakinetoplastina</taxon>
        <taxon>Trypanosomatida</taxon>
        <taxon>Trypanosomatidae</taxon>
        <taxon>Leishmaniinae</taxon>
        <taxon>Leptomonas</taxon>
    </lineage>
</organism>
<feature type="compositionally biased region" description="Low complexity" evidence="1">
    <location>
        <begin position="532"/>
        <end position="548"/>
    </location>
</feature>
<dbReference type="AlphaFoldDB" id="A0A0N1HRJ8"/>
<feature type="compositionally biased region" description="Gly residues" evidence="1">
    <location>
        <begin position="218"/>
        <end position="229"/>
    </location>
</feature>
<name>A0A0N1HRJ8_LEPSE</name>
<comment type="caution">
    <text evidence="2">The sequence shown here is derived from an EMBL/GenBank/DDBJ whole genome shotgun (WGS) entry which is preliminary data.</text>
</comment>
<feature type="compositionally biased region" description="Polar residues" evidence="1">
    <location>
        <begin position="597"/>
        <end position="608"/>
    </location>
</feature>
<sequence>MGQASSYAESSVQRALLKLKREEQAEEDELLSLCGYRRPSASAAAPDAGDTVQVRTPLPESDSVLSSQSMGCNCSEKFTPPPESLGPFVSLAPEYYSLDELRDALRYLPDTLWVSLYRVSLLYILDNDHDGRVKSTDISFFMDWGIKTVGRDVPPEQLAERLQTYAALHCWRRCLHVGERIEMERAVAAAQHSGRGGPSGNTSAGRSRRRPLQSAGMIGVGSGVSGGNGSSPAHHYQRNQSVSSFMLLHLGEACFSSRSGGPVPLPSNAPTSADATAGASGGASKESPTASGEGGFSFPAATPLFSPRFAVTQPVTSTTRLEAAAHFAEWMLRLVQTQERDRRHERQRLERRLRLLAAPEMKRGNSRLRHSQLLQHHSMRLRGGSLAMVQPLAEAGDGEDIVTSQSCMSMRAGGWAKDVNDDSEPEVVSITAPRLSLPDSNMVADLPLNNSSSTSQAVMVTAAGGTPAKGASSPSSRSITPLGYAPALAKVQKDALESNSNDATGVVYGARLCPLLSEISPLRQRQRQPSRHLVASSVSASSSHVLPSHPCPLTANNNTSGQSEDNIFMSPNLMKDSGSHTNAAVGGGGGGGAAERQANSQSWHSPASSGLAPCSPHQLSAVLMDSEAFYVELELNGWCTIGAVEEVYLDFAVEDSYCLPFWAFCRLLNEPSADEVQAALELTTAQATALLTSATAVEEHRRAAAVRQLQRLHVTPQRTPGPRSGWERQVEVVPVFIVSEYTLVTFVAAFIHAYWDMLESMGADVVTQPTDMAASATALSCISPGLRAA</sequence>
<feature type="compositionally biased region" description="Polar residues" evidence="1">
    <location>
        <begin position="554"/>
        <end position="565"/>
    </location>
</feature>
<evidence type="ECO:0000313" key="2">
    <source>
        <dbReference type="EMBL" id="KPI82965.1"/>
    </source>
</evidence>
<dbReference type="OMA" id="AFIHAYW"/>
<dbReference type="OrthoDB" id="267303at2759"/>
<feature type="region of interest" description="Disordered" evidence="1">
    <location>
        <begin position="578"/>
        <end position="609"/>
    </location>
</feature>
<keyword evidence="3" id="KW-1185">Reference proteome</keyword>
<feature type="region of interest" description="Disordered" evidence="1">
    <location>
        <begin position="261"/>
        <end position="298"/>
    </location>
</feature>
<reference evidence="2 3" key="1">
    <citation type="journal article" date="2015" name="PLoS Pathog.">
        <title>Leptomonas seymouri: Adaptations to the Dixenous Life Cycle Analyzed by Genome Sequencing, Transcriptome Profiling and Co-infection with Leishmania donovani.</title>
        <authorList>
            <person name="Kraeva N."/>
            <person name="Butenko A."/>
            <person name="Hlavacova J."/>
            <person name="Kostygov A."/>
            <person name="Myskova J."/>
            <person name="Grybchuk D."/>
            <person name="Lestinova T."/>
            <person name="Votypka J."/>
            <person name="Volf P."/>
            <person name="Opperdoes F."/>
            <person name="Flegontov P."/>
            <person name="Lukes J."/>
            <person name="Yurchenko V."/>
        </authorList>
    </citation>
    <scope>NUCLEOTIDE SEQUENCE [LARGE SCALE GENOMIC DNA]</scope>
    <source>
        <strain evidence="2 3">ATCC 30220</strain>
    </source>
</reference>
<evidence type="ECO:0000313" key="3">
    <source>
        <dbReference type="Proteomes" id="UP000038009"/>
    </source>
</evidence>
<dbReference type="Proteomes" id="UP000038009">
    <property type="component" value="Unassembled WGS sequence"/>
</dbReference>
<evidence type="ECO:0000256" key="1">
    <source>
        <dbReference type="SAM" id="MobiDB-lite"/>
    </source>
</evidence>
<proteinExistence type="predicted"/>
<feature type="compositionally biased region" description="Low complexity" evidence="1">
    <location>
        <begin position="269"/>
        <end position="284"/>
    </location>
</feature>